<evidence type="ECO:0000256" key="2">
    <source>
        <dbReference type="SAM" id="Phobius"/>
    </source>
</evidence>
<evidence type="ECO:0000313" key="3">
    <source>
        <dbReference type="EMBL" id="TGO82654.1"/>
    </source>
</evidence>
<comment type="similarity">
    <text evidence="1">Belongs to the ustYa family.</text>
</comment>
<name>A0A4Z1KGK4_9HELO</name>
<keyword evidence="4" id="KW-1185">Reference proteome</keyword>
<dbReference type="GO" id="GO:0043386">
    <property type="term" value="P:mycotoxin biosynthetic process"/>
    <property type="evidence" value="ECO:0007669"/>
    <property type="project" value="InterPro"/>
</dbReference>
<feature type="transmembrane region" description="Helical" evidence="2">
    <location>
        <begin position="33"/>
        <end position="54"/>
    </location>
</feature>
<protein>
    <submittedName>
        <fullName evidence="3">Uncharacterized protein</fullName>
    </submittedName>
</protein>
<dbReference type="PANTHER" id="PTHR33365">
    <property type="entry name" value="YALI0B05434P"/>
    <property type="match status" value="1"/>
</dbReference>
<keyword evidence="2" id="KW-1133">Transmembrane helix</keyword>
<dbReference type="PANTHER" id="PTHR33365:SF6">
    <property type="entry name" value="OXIDASE USTYA"/>
    <property type="match status" value="1"/>
</dbReference>
<keyword evidence="2" id="KW-0812">Transmembrane</keyword>
<sequence>MALQEYKIVQQQDDTDRDIETLMYLSLQRQLRYFKRVSFALGIFLSFSLLFNALSIHQTLQLMTIPILTPNKYTGLVRNVSTPFVIDNLFTNENRTIADAAWSSPDLDTEVGLVALTDQYVKSKGLLPAQRWPWDHSKGIYILNGFHNLHCLQLVRNSVLEAYDKVALTYPLEHVSRCLNVLREEVMCNADDTPRYTGRLNTEKEKEHPTSGIGQTRMCNDWGKLRSWAVAHSGCFRAINESTPNFPTIERYKFCPEGMNYSSPTS</sequence>
<dbReference type="InterPro" id="IPR021765">
    <property type="entry name" value="UstYa-like"/>
</dbReference>
<dbReference type="EMBL" id="PQXO01000781">
    <property type="protein sequence ID" value="TGO82654.1"/>
    <property type="molecule type" value="Genomic_DNA"/>
</dbReference>
<dbReference type="AlphaFoldDB" id="A0A4Z1KGK4"/>
<evidence type="ECO:0000256" key="1">
    <source>
        <dbReference type="ARBA" id="ARBA00035112"/>
    </source>
</evidence>
<organism evidence="3 4">
    <name type="scientific">Botrytis porri</name>
    <dbReference type="NCBI Taxonomy" id="87229"/>
    <lineage>
        <taxon>Eukaryota</taxon>
        <taxon>Fungi</taxon>
        <taxon>Dikarya</taxon>
        <taxon>Ascomycota</taxon>
        <taxon>Pezizomycotina</taxon>
        <taxon>Leotiomycetes</taxon>
        <taxon>Helotiales</taxon>
        <taxon>Sclerotiniaceae</taxon>
        <taxon>Botrytis</taxon>
    </lineage>
</organism>
<accession>A0A4Z1KGK4</accession>
<evidence type="ECO:0000313" key="4">
    <source>
        <dbReference type="Proteomes" id="UP000297280"/>
    </source>
</evidence>
<comment type="caution">
    <text evidence="3">The sequence shown here is derived from an EMBL/GenBank/DDBJ whole genome shotgun (WGS) entry which is preliminary data.</text>
</comment>
<dbReference type="Pfam" id="PF11807">
    <property type="entry name" value="UstYa"/>
    <property type="match status" value="1"/>
</dbReference>
<gene>
    <name evidence="3" type="ORF">BPOR_0784g00060</name>
</gene>
<dbReference type="Proteomes" id="UP000297280">
    <property type="component" value="Unassembled WGS sequence"/>
</dbReference>
<proteinExistence type="inferred from homology"/>
<reference evidence="3 4" key="1">
    <citation type="submission" date="2017-12" db="EMBL/GenBank/DDBJ databases">
        <title>Comparative genomics of Botrytis spp.</title>
        <authorList>
            <person name="Valero-Jimenez C.A."/>
            <person name="Tapia P."/>
            <person name="Veloso J."/>
            <person name="Silva-Moreno E."/>
            <person name="Staats M."/>
            <person name="Valdes J.H."/>
            <person name="Van Kan J.A.L."/>
        </authorList>
    </citation>
    <scope>NUCLEOTIDE SEQUENCE [LARGE SCALE GENOMIC DNA]</scope>
    <source>
        <strain evidence="3 4">MUCL3349</strain>
    </source>
</reference>
<keyword evidence="2" id="KW-0472">Membrane</keyword>